<evidence type="ECO:0000313" key="6">
    <source>
        <dbReference type="Proteomes" id="UP000241848"/>
    </source>
</evidence>
<keyword evidence="2" id="KW-0560">Oxidoreductase</keyword>
<dbReference type="SUPFAM" id="SSF51735">
    <property type="entry name" value="NAD(P)-binding Rossmann-fold domains"/>
    <property type="match status" value="1"/>
</dbReference>
<evidence type="ECO:0000256" key="2">
    <source>
        <dbReference type="ARBA" id="ARBA00023002"/>
    </source>
</evidence>
<comment type="caution">
    <text evidence="5">The sequence shown here is derived from an EMBL/GenBank/DDBJ whole genome shotgun (WGS) entry which is preliminary data.</text>
</comment>
<dbReference type="InterPro" id="IPR051911">
    <property type="entry name" value="SDR_oxidoreductase"/>
</dbReference>
<dbReference type="EMBL" id="PXYV01000033">
    <property type="protein sequence ID" value="PSR21473.1"/>
    <property type="molecule type" value="Genomic_DNA"/>
</dbReference>
<dbReference type="PANTHER" id="PTHR43976">
    <property type="entry name" value="SHORT CHAIN DEHYDROGENASE"/>
    <property type="match status" value="1"/>
</dbReference>
<dbReference type="SMART" id="SM00822">
    <property type="entry name" value="PKS_KR"/>
    <property type="match status" value="1"/>
</dbReference>
<dbReference type="GO" id="GO:0016491">
    <property type="term" value="F:oxidoreductase activity"/>
    <property type="evidence" value="ECO:0007669"/>
    <property type="project" value="UniProtKB-KW"/>
</dbReference>
<dbReference type="Proteomes" id="UP000241848">
    <property type="component" value="Unassembled WGS sequence"/>
</dbReference>
<evidence type="ECO:0000259" key="4">
    <source>
        <dbReference type="SMART" id="SM00822"/>
    </source>
</evidence>
<protein>
    <submittedName>
        <fullName evidence="5">Short-chain dehydrogenase/reductase</fullName>
    </submittedName>
</protein>
<dbReference type="InterPro" id="IPR036291">
    <property type="entry name" value="NAD(P)-bd_dom_sf"/>
</dbReference>
<dbReference type="InterPro" id="IPR057326">
    <property type="entry name" value="KR_dom"/>
</dbReference>
<evidence type="ECO:0000256" key="3">
    <source>
        <dbReference type="RuleBase" id="RU000363"/>
    </source>
</evidence>
<evidence type="ECO:0000313" key="5">
    <source>
        <dbReference type="EMBL" id="PSR21473.1"/>
    </source>
</evidence>
<sequence length="278" mass="30507">MKIALITGSSSGIGMATALEMAQRGYHVIATMRHLERGTSLVAKAQQLGVMDRLQLAQLDVTAPYEHVAEIIRDLLSKSGPVDVLVNNAGIGILGPVETLPEKAWRKVMDTNFFGALAVMQAILPYMRERRQGMIVNVSSVSGRAASAGFGAYAAAKFALEAASEALRSEMLPYHVDMVLIEPGNYRTAITEHEYPADLHNADVARALYPEVMEGVEEFLNYHRTIADDPVEVARVIANITENAQPPLRVPVGRVGEVSAQEWIRRRLRESWPSMEGE</sequence>
<dbReference type="CDD" id="cd05374">
    <property type="entry name" value="17beta-HSD-like_SDR_c"/>
    <property type="match status" value="1"/>
</dbReference>
<comment type="similarity">
    <text evidence="1 3">Belongs to the short-chain dehydrogenases/reductases (SDR) family.</text>
</comment>
<gene>
    <name evidence="5" type="ORF">C7B45_10615</name>
</gene>
<name>A0A2T2WGW1_9FIRM</name>
<organism evidence="5 6">
    <name type="scientific">Sulfobacillus acidophilus</name>
    <dbReference type="NCBI Taxonomy" id="53633"/>
    <lineage>
        <taxon>Bacteria</taxon>
        <taxon>Bacillati</taxon>
        <taxon>Bacillota</taxon>
        <taxon>Clostridia</taxon>
        <taxon>Eubacteriales</taxon>
        <taxon>Clostridiales Family XVII. Incertae Sedis</taxon>
        <taxon>Sulfobacillus</taxon>
    </lineage>
</organism>
<dbReference type="InterPro" id="IPR002347">
    <property type="entry name" value="SDR_fam"/>
</dbReference>
<feature type="domain" description="Ketoreductase" evidence="4">
    <location>
        <begin position="2"/>
        <end position="184"/>
    </location>
</feature>
<dbReference type="Gene3D" id="3.40.50.720">
    <property type="entry name" value="NAD(P)-binding Rossmann-like Domain"/>
    <property type="match status" value="1"/>
</dbReference>
<dbReference type="Pfam" id="PF00106">
    <property type="entry name" value="adh_short"/>
    <property type="match status" value="1"/>
</dbReference>
<dbReference type="AlphaFoldDB" id="A0A2T2WGW1"/>
<reference evidence="5 6" key="1">
    <citation type="journal article" date="2014" name="BMC Genomics">
        <title>Comparison of environmental and isolate Sulfobacillus genomes reveals diverse carbon, sulfur, nitrogen, and hydrogen metabolisms.</title>
        <authorList>
            <person name="Justice N.B."/>
            <person name="Norman A."/>
            <person name="Brown C.T."/>
            <person name="Singh A."/>
            <person name="Thomas B.C."/>
            <person name="Banfield J.F."/>
        </authorList>
    </citation>
    <scope>NUCLEOTIDE SEQUENCE [LARGE SCALE GENOMIC DNA]</scope>
    <source>
        <strain evidence="5">AMDSBA3</strain>
    </source>
</reference>
<dbReference type="PRINTS" id="PR00080">
    <property type="entry name" value="SDRFAMILY"/>
</dbReference>
<evidence type="ECO:0000256" key="1">
    <source>
        <dbReference type="ARBA" id="ARBA00006484"/>
    </source>
</evidence>
<dbReference type="PRINTS" id="PR00081">
    <property type="entry name" value="GDHRDH"/>
</dbReference>
<accession>A0A2T2WGW1</accession>
<proteinExistence type="inferred from homology"/>
<dbReference type="PANTHER" id="PTHR43976:SF16">
    <property type="entry name" value="SHORT-CHAIN DEHYDROGENASE_REDUCTASE FAMILY PROTEIN"/>
    <property type="match status" value="1"/>
</dbReference>